<keyword evidence="5" id="KW-0862">Zinc</keyword>
<dbReference type="InterPro" id="IPR001841">
    <property type="entry name" value="Znf_RING"/>
</dbReference>
<organism evidence="12 13">
    <name type="scientific">Diaporthe eres</name>
    <name type="common">Phomopsis oblonga</name>
    <dbReference type="NCBI Taxonomy" id="83184"/>
    <lineage>
        <taxon>Eukaryota</taxon>
        <taxon>Fungi</taxon>
        <taxon>Dikarya</taxon>
        <taxon>Ascomycota</taxon>
        <taxon>Pezizomycotina</taxon>
        <taxon>Sordariomycetes</taxon>
        <taxon>Sordariomycetidae</taxon>
        <taxon>Diaporthales</taxon>
        <taxon>Diaporthaceae</taxon>
        <taxon>Diaporthe</taxon>
        <taxon>Diaporthe eres species complex</taxon>
    </lineage>
</organism>
<feature type="domain" description="RING-type" evidence="11">
    <location>
        <begin position="16"/>
        <end position="72"/>
    </location>
</feature>
<dbReference type="InterPro" id="IPR036028">
    <property type="entry name" value="SH3-like_dom_sf"/>
</dbReference>
<dbReference type="Proteomes" id="UP001430848">
    <property type="component" value="Unassembled WGS sequence"/>
</dbReference>
<evidence type="ECO:0000256" key="8">
    <source>
        <dbReference type="PROSITE-ProRule" id="PRU00192"/>
    </source>
</evidence>
<dbReference type="SUPFAM" id="SSF57850">
    <property type="entry name" value="RING/U-box"/>
    <property type="match status" value="2"/>
</dbReference>
<keyword evidence="3" id="KW-0479">Metal-binding</keyword>
<comment type="caution">
    <text evidence="12">The sequence shown here is derived from an EMBL/GenBank/DDBJ whole genome shotgun (WGS) entry which is preliminary data.</text>
</comment>
<dbReference type="PROSITE" id="PS50002">
    <property type="entry name" value="SH3"/>
    <property type="match status" value="1"/>
</dbReference>
<feature type="compositionally biased region" description="Basic and acidic residues" evidence="9">
    <location>
        <begin position="97"/>
        <end position="114"/>
    </location>
</feature>
<dbReference type="EMBL" id="JAKNSF020000017">
    <property type="protein sequence ID" value="KAK7733816.1"/>
    <property type="molecule type" value="Genomic_DNA"/>
</dbReference>
<proteinExistence type="inferred from homology"/>
<dbReference type="Gene3D" id="3.30.40.10">
    <property type="entry name" value="Zinc/RING finger domain, C3HC4 (zinc finger)"/>
    <property type="match status" value="1"/>
</dbReference>
<dbReference type="InterPro" id="IPR001452">
    <property type="entry name" value="SH3_domain"/>
</dbReference>
<keyword evidence="2 8" id="KW-0728">SH3 domain</keyword>
<dbReference type="Pfam" id="PF13445">
    <property type="entry name" value="zf-RING_UBOX"/>
    <property type="match status" value="1"/>
</dbReference>
<evidence type="ECO:0000256" key="4">
    <source>
        <dbReference type="ARBA" id="ARBA00022771"/>
    </source>
</evidence>
<dbReference type="PROSITE" id="PS50089">
    <property type="entry name" value="ZF_RING_2"/>
    <property type="match status" value="1"/>
</dbReference>
<dbReference type="InterPro" id="IPR027370">
    <property type="entry name" value="Znf-RING_euk"/>
</dbReference>
<evidence type="ECO:0000256" key="9">
    <source>
        <dbReference type="SAM" id="MobiDB-lite"/>
    </source>
</evidence>
<feature type="compositionally biased region" description="Basic and acidic residues" evidence="9">
    <location>
        <begin position="225"/>
        <end position="245"/>
    </location>
</feature>
<dbReference type="SUPFAM" id="SSF50044">
    <property type="entry name" value="SH3-domain"/>
    <property type="match status" value="1"/>
</dbReference>
<dbReference type="Gene3D" id="3.30.60.90">
    <property type="match status" value="1"/>
</dbReference>
<dbReference type="PROSITE" id="PS00518">
    <property type="entry name" value="ZF_RING_1"/>
    <property type="match status" value="1"/>
</dbReference>
<dbReference type="InterPro" id="IPR043145">
    <property type="entry name" value="Znf_ZZ_sf"/>
</dbReference>
<feature type="region of interest" description="Disordered" evidence="9">
    <location>
        <begin position="153"/>
        <end position="259"/>
    </location>
</feature>
<name>A0ABR1PDF0_DIAER</name>
<dbReference type="PANTHER" id="PTHR16079">
    <property type="entry name" value="UBIQUITIN LIGASE PROTEIN CHFR"/>
    <property type="match status" value="1"/>
</dbReference>
<keyword evidence="4 7" id="KW-0863">Zinc-finger</keyword>
<feature type="region of interest" description="Disordered" evidence="9">
    <location>
        <begin position="97"/>
        <end position="124"/>
    </location>
</feature>
<keyword evidence="13" id="KW-1185">Reference proteome</keyword>
<evidence type="ECO:0000256" key="6">
    <source>
        <dbReference type="ARBA" id="ARBA00022843"/>
    </source>
</evidence>
<dbReference type="InterPro" id="IPR013083">
    <property type="entry name" value="Znf_RING/FYVE/PHD"/>
</dbReference>
<evidence type="ECO:0000256" key="7">
    <source>
        <dbReference type="PROSITE-ProRule" id="PRU00175"/>
    </source>
</evidence>
<protein>
    <recommendedName>
        <fullName evidence="14">RING-type domain-containing protein</fullName>
    </recommendedName>
</protein>
<evidence type="ECO:0000256" key="5">
    <source>
        <dbReference type="ARBA" id="ARBA00022833"/>
    </source>
</evidence>
<dbReference type="SMART" id="SM00184">
    <property type="entry name" value="RING"/>
    <property type="match status" value="1"/>
</dbReference>
<evidence type="ECO:0000256" key="1">
    <source>
        <dbReference type="ARBA" id="ARBA00008649"/>
    </source>
</evidence>
<evidence type="ECO:0000259" key="10">
    <source>
        <dbReference type="PROSITE" id="PS50002"/>
    </source>
</evidence>
<comment type="similarity">
    <text evidence="1">Belongs to the SH3RF family.</text>
</comment>
<evidence type="ECO:0000256" key="2">
    <source>
        <dbReference type="ARBA" id="ARBA00022443"/>
    </source>
</evidence>
<reference evidence="12 13" key="1">
    <citation type="submission" date="2024-02" db="EMBL/GenBank/DDBJ databases">
        <title>De novo assembly and annotation of 12 fungi associated with fruit tree decline syndrome in Ontario, Canada.</title>
        <authorList>
            <person name="Sulman M."/>
            <person name="Ellouze W."/>
            <person name="Ilyukhin E."/>
        </authorList>
    </citation>
    <scope>NUCLEOTIDE SEQUENCE [LARGE SCALE GENOMIC DNA]</scope>
    <source>
        <strain evidence="12 13">M169</strain>
    </source>
</reference>
<dbReference type="SMART" id="SM00326">
    <property type="entry name" value="SH3"/>
    <property type="match status" value="1"/>
</dbReference>
<dbReference type="InterPro" id="IPR052256">
    <property type="entry name" value="E3_ubiquitin-ligase_CHFR"/>
</dbReference>
<evidence type="ECO:0008006" key="14">
    <source>
        <dbReference type="Google" id="ProtNLM"/>
    </source>
</evidence>
<evidence type="ECO:0000313" key="12">
    <source>
        <dbReference type="EMBL" id="KAK7733816.1"/>
    </source>
</evidence>
<gene>
    <name evidence="12" type="ORF">SLS63_004602</name>
</gene>
<evidence type="ECO:0000256" key="3">
    <source>
        <dbReference type="ARBA" id="ARBA00022723"/>
    </source>
</evidence>
<dbReference type="PANTHER" id="PTHR16079:SF4">
    <property type="entry name" value="E3 UBIQUITIN-PROTEIN LIGASE CHFR"/>
    <property type="match status" value="1"/>
</dbReference>
<keyword evidence="6" id="KW-0832">Ubl conjugation</keyword>
<evidence type="ECO:0000313" key="13">
    <source>
        <dbReference type="Proteomes" id="UP001430848"/>
    </source>
</evidence>
<feature type="domain" description="SH3" evidence="10">
    <location>
        <begin position="599"/>
        <end position="659"/>
    </location>
</feature>
<sequence>MDSSKPGLDLEKELTCSICTELLYHPLTLLDCLHTFCGACLRDWFTWQAHAAENGPDPPAPGTSVFTCPSCRAPVRDTRHNATVASLLDMVLVAHPEKAKPDSEKEEMDAKYRPGDSVLPKLNIPERTAEQLRLEERERNLIESVREMSLLEAVNGGASASRSRHRSSSRSRTGSSHRTRDTSATRTGDSRARERQHRRGAPAERDSTLRTEQNARLSPDNLGPRSDHSRASSNESRRRAEDLRERQRRHIEHQSSLRSLISSSDAADIDMEREVEEFARQIQEEGLLDGLDLENIDLINNDELSPQQATHILTLYALRGPGVKEASAGRQRKQRPELDLTSRAYAARGQKPHKLMASRFLQPTAMVASAAEDRKAWSTEDPYERLQSGTFCALCFAWSNECYWRCDVCNEGDWPELHAHPPPAGSPVFPAVSWIAAPKSPLAIAPVISNHDVMTFITTCDVCRMPIAPTQSRFHCFTCVSSIVPDSRPGDYDICEQCYYSLASNGGVSPENGPSGWRRCLQGHRMVVVGFQDGNGGQQRYTLRDLVGGRRLQVEAVPDEPSLQRWVWYEGDNKRERLVARDVAQTTDAGDESFPPDGGFGLKASARWAWYPAPGNSDELLFPKGAGITEIEDANGEWYHGVYMGSKGLFPAPYVRVLE</sequence>
<feature type="compositionally biased region" description="Basic and acidic residues" evidence="9">
    <location>
        <begin position="178"/>
        <end position="193"/>
    </location>
</feature>
<evidence type="ECO:0000259" key="11">
    <source>
        <dbReference type="PROSITE" id="PS50089"/>
    </source>
</evidence>
<accession>A0ABR1PDF0</accession>
<dbReference type="Gene3D" id="2.30.30.40">
    <property type="entry name" value="SH3 Domains"/>
    <property type="match status" value="1"/>
</dbReference>
<dbReference type="InterPro" id="IPR017907">
    <property type="entry name" value="Znf_RING_CS"/>
</dbReference>